<evidence type="ECO:0000313" key="1">
    <source>
        <dbReference type="EMBL" id="GMI68711.1"/>
    </source>
</evidence>
<gene>
    <name evidence="1" type="ORF">HRI_000540400</name>
</gene>
<comment type="caution">
    <text evidence="1">The sequence shown here is derived from an EMBL/GenBank/DDBJ whole genome shotgun (WGS) entry which is preliminary data.</text>
</comment>
<keyword evidence="2" id="KW-1185">Reference proteome</keyword>
<dbReference type="OrthoDB" id="686813at2759"/>
<sequence length="155" mass="17135">MAVRFPGFPWWFLGGGSKEKQPFSNGSSDSETVKFQTKIIPEKGKWQGNEERRVVDKECDVVVVPSSDGLHLSGYESEGPEWSIGWEEPHGSGFQDDGGFAVLVPCYKPGCKALVDGHNNQLLSAMENLPNGFCSEGTNTVQQQWLSSLQNLWKV</sequence>
<dbReference type="EMBL" id="BSYR01000006">
    <property type="protein sequence ID" value="GMI68711.1"/>
    <property type="molecule type" value="Genomic_DNA"/>
</dbReference>
<dbReference type="Proteomes" id="UP001165190">
    <property type="component" value="Unassembled WGS sequence"/>
</dbReference>
<reference evidence="1" key="1">
    <citation type="submission" date="2023-05" db="EMBL/GenBank/DDBJ databases">
        <title>Genome and transcriptome analyses reveal genes involved in the formation of fine ridges on petal epidermal cells in Hibiscus trionum.</title>
        <authorList>
            <person name="Koshimizu S."/>
            <person name="Masuda S."/>
            <person name="Ishii T."/>
            <person name="Shirasu K."/>
            <person name="Hoshino A."/>
            <person name="Arita M."/>
        </authorList>
    </citation>
    <scope>NUCLEOTIDE SEQUENCE</scope>
    <source>
        <strain evidence="1">Hamamatsu line</strain>
    </source>
</reference>
<dbReference type="AlphaFoldDB" id="A0A9W7H2N4"/>
<organism evidence="1 2">
    <name type="scientific">Hibiscus trionum</name>
    <name type="common">Flower of an hour</name>
    <dbReference type="NCBI Taxonomy" id="183268"/>
    <lineage>
        <taxon>Eukaryota</taxon>
        <taxon>Viridiplantae</taxon>
        <taxon>Streptophyta</taxon>
        <taxon>Embryophyta</taxon>
        <taxon>Tracheophyta</taxon>
        <taxon>Spermatophyta</taxon>
        <taxon>Magnoliopsida</taxon>
        <taxon>eudicotyledons</taxon>
        <taxon>Gunneridae</taxon>
        <taxon>Pentapetalae</taxon>
        <taxon>rosids</taxon>
        <taxon>malvids</taxon>
        <taxon>Malvales</taxon>
        <taxon>Malvaceae</taxon>
        <taxon>Malvoideae</taxon>
        <taxon>Hibiscus</taxon>
    </lineage>
</organism>
<dbReference type="PANTHER" id="PTHR34464">
    <property type="entry name" value="OS09G0376300 PROTEIN"/>
    <property type="match status" value="1"/>
</dbReference>
<proteinExistence type="predicted"/>
<accession>A0A9W7H2N4</accession>
<protein>
    <submittedName>
        <fullName evidence="1">Clavata complex interactor 2</fullName>
    </submittedName>
</protein>
<dbReference type="PANTHER" id="PTHR34464:SF3">
    <property type="entry name" value="OS09G0376300 PROTEIN"/>
    <property type="match status" value="1"/>
</dbReference>
<evidence type="ECO:0000313" key="2">
    <source>
        <dbReference type="Proteomes" id="UP001165190"/>
    </source>
</evidence>
<name>A0A9W7H2N4_HIBTR</name>